<feature type="transmembrane region" description="Helical" evidence="5">
    <location>
        <begin position="87"/>
        <end position="107"/>
    </location>
</feature>
<keyword evidence="3 5" id="KW-1133">Transmembrane helix</keyword>
<evidence type="ECO:0000313" key="7">
    <source>
        <dbReference type="Proteomes" id="UP001156670"/>
    </source>
</evidence>
<evidence type="ECO:0000256" key="3">
    <source>
        <dbReference type="ARBA" id="ARBA00022989"/>
    </source>
</evidence>
<feature type="transmembrane region" description="Helical" evidence="5">
    <location>
        <begin position="18"/>
        <end position="39"/>
    </location>
</feature>
<comment type="caution">
    <text evidence="6">The sequence shown here is derived from an EMBL/GenBank/DDBJ whole genome shotgun (WGS) entry which is preliminary data.</text>
</comment>
<protein>
    <recommendedName>
        <fullName evidence="8">DoxX family protein</fullName>
    </recommendedName>
</protein>
<evidence type="ECO:0000313" key="6">
    <source>
        <dbReference type="EMBL" id="GLQ94402.1"/>
    </source>
</evidence>
<evidence type="ECO:0000256" key="1">
    <source>
        <dbReference type="ARBA" id="ARBA00004141"/>
    </source>
</evidence>
<sequence>MSSLANAAPSRSSKLLNAVLWVAQTLVFVGFVIIGWMKLFKPIPELAAMWAWTGQLPAAVVRGLGIIDIAGGVGIFLPALTRIKPGLTVLAAIGCVALQICAMTFHISRGEIAAIPVNVIFLALSVFTLWGRRVQPVRPR</sequence>
<name>A0ABQ5XRM6_9GAMM</name>
<accession>A0ABQ5XRM6</accession>
<dbReference type="InterPro" id="IPR032808">
    <property type="entry name" value="DoxX"/>
</dbReference>
<keyword evidence="2 5" id="KW-0812">Transmembrane</keyword>
<evidence type="ECO:0000256" key="4">
    <source>
        <dbReference type="ARBA" id="ARBA00023136"/>
    </source>
</evidence>
<proteinExistence type="predicted"/>
<keyword evidence="4 5" id="KW-0472">Membrane</keyword>
<dbReference type="RefSeq" id="WP_284322102.1">
    <property type="nucleotide sequence ID" value="NZ_BSOB01000046.1"/>
</dbReference>
<gene>
    <name evidence="6" type="ORF">GCM10007901_33540</name>
</gene>
<feature type="transmembrane region" description="Helical" evidence="5">
    <location>
        <begin position="59"/>
        <end position="80"/>
    </location>
</feature>
<dbReference type="Proteomes" id="UP001156670">
    <property type="component" value="Unassembled WGS sequence"/>
</dbReference>
<dbReference type="Pfam" id="PF13564">
    <property type="entry name" value="DoxX_2"/>
    <property type="match status" value="1"/>
</dbReference>
<evidence type="ECO:0008006" key="8">
    <source>
        <dbReference type="Google" id="ProtNLM"/>
    </source>
</evidence>
<evidence type="ECO:0000256" key="5">
    <source>
        <dbReference type="SAM" id="Phobius"/>
    </source>
</evidence>
<comment type="subcellular location">
    <subcellularLocation>
        <location evidence="1">Membrane</location>
        <topology evidence="1">Multi-pass membrane protein</topology>
    </subcellularLocation>
</comment>
<evidence type="ECO:0000256" key="2">
    <source>
        <dbReference type="ARBA" id="ARBA00022692"/>
    </source>
</evidence>
<dbReference type="EMBL" id="BSOB01000046">
    <property type="protein sequence ID" value="GLQ94402.1"/>
    <property type="molecule type" value="Genomic_DNA"/>
</dbReference>
<feature type="transmembrane region" description="Helical" evidence="5">
    <location>
        <begin position="113"/>
        <end position="131"/>
    </location>
</feature>
<keyword evidence="7" id="KW-1185">Reference proteome</keyword>
<organism evidence="6 7">
    <name type="scientific">Dyella acidisoli</name>
    <dbReference type="NCBI Taxonomy" id="1867834"/>
    <lineage>
        <taxon>Bacteria</taxon>
        <taxon>Pseudomonadati</taxon>
        <taxon>Pseudomonadota</taxon>
        <taxon>Gammaproteobacteria</taxon>
        <taxon>Lysobacterales</taxon>
        <taxon>Rhodanobacteraceae</taxon>
        <taxon>Dyella</taxon>
    </lineage>
</organism>
<reference evidence="7" key="1">
    <citation type="journal article" date="2019" name="Int. J. Syst. Evol. Microbiol.">
        <title>The Global Catalogue of Microorganisms (GCM) 10K type strain sequencing project: providing services to taxonomists for standard genome sequencing and annotation.</title>
        <authorList>
            <consortium name="The Broad Institute Genomics Platform"/>
            <consortium name="The Broad Institute Genome Sequencing Center for Infectious Disease"/>
            <person name="Wu L."/>
            <person name="Ma J."/>
        </authorList>
    </citation>
    <scope>NUCLEOTIDE SEQUENCE [LARGE SCALE GENOMIC DNA]</scope>
    <source>
        <strain evidence="7">NBRC 111980</strain>
    </source>
</reference>